<sequence>MAAPQAYCFVNAPLLLQSVTAPNTNHPHQLTFGSSIDFIDSDTHHPVVVYFWTMNAPVVDEVVAFWGSLAHDGTTQAPLTVFATSVERFQWADLDADNYMSLVPEGRRPMIIAQGTVQGNTVNRMFVLKGQVYGNHEYHTFIFKVWVPNTPRWIKVPLPNNNQIVAIRGELDRCTESGMFVVNLHDMALPARQTGATPPTTPGSGPSPKRVRRSGRHNPVQVMEEGPDIMAPQDNGKGGPSGSAVA</sequence>
<feature type="compositionally biased region" description="Gly residues" evidence="1">
    <location>
        <begin position="236"/>
        <end position="246"/>
    </location>
</feature>
<dbReference type="AlphaFoldDB" id="A0A4Q1BPA8"/>
<protein>
    <submittedName>
        <fullName evidence="2">Uncharacterized protein</fullName>
    </submittedName>
</protein>
<reference evidence="2 3" key="1">
    <citation type="submission" date="2016-06" db="EMBL/GenBank/DDBJ databases">
        <title>Evolution of pathogenesis and genome organization in the Tremellales.</title>
        <authorList>
            <person name="Cuomo C."/>
            <person name="Litvintseva A."/>
            <person name="Heitman J."/>
            <person name="Chen Y."/>
            <person name="Sun S."/>
            <person name="Springer D."/>
            <person name="Dromer F."/>
            <person name="Young S."/>
            <person name="Zeng Q."/>
            <person name="Chapman S."/>
            <person name="Gujja S."/>
            <person name="Saif S."/>
            <person name="Birren B."/>
        </authorList>
    </citation>
    <scope>NUCLEOTIDE SEQUENCE [LARGE SCALE GENOMIC DNA]</scope>
    <source>
        <strain evidence="2 3">ATCC 28783</strain>
    </source>
</reference>
<gene>
    <name evidence="2" type="ORF">M231_02917</name>
</gene>
<dbReference type="InParanoid" id="A0A4Q1BPA8"/>
<dbReference type="Proteomes" id="UP000289152">
    <property type="component" value="Unassembled WGS sequence"/>
</dbReference>
<proteinExistence type="predicted"/>
<name>A0A4Q1BPA8_TREME</name>
<evidence type="ECO:0000313" key="3">
    <source>
        <dbReference type="Proteomes" id="UP000289152"/>
    </source>
</evidence>
<evidence type="ECO:0000256" key="1">
    <source>
        <dbReference type="SAM" id="MobiDB-lite"/>
    </source>
</evidence>
<accession>A0A4Q1BPA8</accession>
<comment type="caution">
    <text evidence="2">The sequence shown here is derived from an EMBL/GenBank/DDBJ whole genome shotgun (WGS) entry which is preliminary data.</text>
</comment>
<organism evidence="2 3">
    <name type="scientific">Tremella mesenterica</name>
    <name type="common">Jelly fungus</name>
    <dbReference type="NCBI Taxonomy" id="5217"/>
    <lineage>
        <taxon>Eukaryota</taxon>
        <taxon>Fungi</taxon>
        <taxon>Dikarya</taxon>
        <taxon>Basidiomycota</taxon>
        <taxon>Agaricomycotina</taxon>
        <taxon>Tremellomycetes</taxon>
        <taxon>Tremellales</taxon>
        <taxon>Tremellaceae</taxon>
        <taxon>Tremella</taxon>
    </lineage>
</organism>
<keyword evidence="3" id="KW-1185">Reference proteome</keyword>
<feature type="region of interest" description="Disordered" evidence="1">
    <location>
        <begin position="192"/>
        <end position="246"/>
    </location>
</feature>
<feature type="compositionally biased region" description="Low complexity" evidence="1">
    <location>
        <begin position="194"/>
        <end position="208"/>
    </location>
</feature>
<dbReference type="EMBL" id="SDIL01000027">
    <property type="protein sequence ID" value="RXK39724.1"/>
    <property type="molecule type" value="Genomic_DNA"/>
</dbReference>
<evidence type="ECO:0000313" key="2">
    <source>
        <dbReference type="EMBL" id="RXK39724.1"/>
    </source>
</evidence>
<dbReference type="OrthoDB" id="10520404at2759"/>
<dbReference type="VEuPathDB" id="FungiDB:TREMEDRAFT_58526"/>